<organism evidence="2 3">
    <name type="scientific">Rhodococcus ruber</name>
    <dbReference type="NCBI Taxonomy" id="1830"/>
    <lineage>
        <taxon>Bacteria</taxon>
        <taxon>Bacillati</taxon>
        <taxon>Actinomycetota</taxon>
        <taxon>Actinomycetes</taxon>
        <taxon>Mycobacteriales</taxon>
        <taxon>Nocardiaceae</taxon>
        <taxon>Rhodococcus</taxon>
    </lineage>
</organism>
<gene>
    <name evidence="2" type="ORF">O4220_12020</name>
</gene>
<feature type="compositionally biased region" description="Basic and acidic residues" evidence="1">
    <location>
        <begin position="86"/>
        <end position="96"/>
    </location>
</feature>
<protein>
    <submittedName>
        <fullName evidence="2">Uncharacterized protein</fullName>
    </submittedName>
</protein>
<accession>A0ABT4ME43</accession>
<evidence type="ECO:0000313" key="2">
    <source>
        <dbReference type="EMBL" id="MCZ4519242.1"/>
    </source>
</evidence>
<sequence>MTSGHSELGADLLALADTVLTRLDPILRRVAETQQERDQQGCSWCPVCALAALVRGERHDLIELVASEGAVIIALLRQLLADHTNTDHTNTDHTNTDHTNAGTGHTAAAEPSQSVPEPNPTSTEPVDLSNVSVDTNITGERRAAFVPITVRVKNSRSDTQDRP</sequence>
<feature type="region of interest" description="Disordered" evidence="1">
    <location>
        <begin position="86"/>
        <end position="132"/>
    </location>
</feature>
<dbReference type="EMBL" id="JAPWIJ010000004">
    <property type="protein sequence ID" value="MCZ4519242.1"/>
    <property type="molecule type" value="Genomic_DNA"/>
</dbReference>
<evidence type="ECO:0000256" key="1">
    <source>
        <dbReference type="SAM" id="MobiDB-lite"/>
    </source>
</evidence>
<reference evidence="2" key="1">
    <citation type="submission" date="2022-12" db="EMBL/GenBank/DDBJ databases">
        <authorList>
            <person name="Krivoruchko A.V."/>
            <person name="Elkin A."/>
        </authorList>
    </citation>
    <scope>NUCLEOTIDE SEQUENCE</scope>
    <source>
        <strain evidence="2">IEGM 1391</strain>
    </source>
</reference>
<evidence type="ECO:0000313" key="3">
    <source>
        <dbReference type="Proteomes" id="UP001081071"/>
    </source>
</evidence>
<dbReference type="RefSeq" id="WP_269604428.1">
    <property type="nucleotide sequence ID" value="NZ_JAPWIJ010000004.1"/>
</dbReference>
<dbReference type="Proteomes" id="UP001081071">
    <property type="component" value="Unassembled WGS sequence"/>
</dbReference>
<feature type="compositionally biased region" description="Polar residues" evidence="1">
    <location>
        <begin position="111"/>
        <end position="132"/>
    </location>
</feature>
<comment type="caution">
    <text evidence="2">The sequence shown here is derived from an EMBL/GenBank/DDBJ whole genome shotgun (WGS) entry which is preliminary data.</text>
</comment>
<name>A0ABT4ME43_9NOCA</name>
<feature type="compositionally biased region" description="Low complexity" evidence="1">
    <location>
        <begin position="97"/>
        <end position="109"/>
    </location>
</feature>
<proteinExistence type="predicted"/>
<keyword evidence="3" id="KW-1185">Reference proteome</keyword>